<dbReference type="EMBL" id="QXJM01000040">
    <property type="protein sequence ID" value="RIE01350.1"/>
    <property type="molecule type" value="Genomic_DNA"/>
</dbReference>
<feature type="transmembrane region" description="Helical" evidence="3">
    <location>
        <begin position="20"/>
        <end position="42"/>
    </location>
</feature>
<dbReference type="RefSeq" id="WP_119151609.1">
    <property type="nucleotide sequence ID" value="NZ_JBHSOV010000052.1"/>
</dbReference>
<evidence type="ECO:0000256" key="3">
    <source>
        <dbReference type="SAM" id="Phobius"/>
    </source>
</evidence>
<keyword evidence="3" id="KW-0472">Membrane</keyword>
<dbReference type="AlphaFoldDB" id="A0A398CFS0"/>
<evidence type="ECO:0000313" key="5">
    <source>
        <dbReference type="Proteomes" id="UP000266340"/>
    </source>
</evidence>
<dbReference type="GO" id="GO:0030420">
    <property type="term" value="P:establishment of competence for transformation"/>
    <property type="evidence" value="ECO:0007669"/>
    <property type="project" value="UniProtKB-KW"/>
</dbReference>
<comment type="subcellular location">
    <subcellularLocation>
        <location evidence="1">Cell surface</location>
    </subcellularLocation>
</comment>
<name>A0A398CFS0_9BACL</name>
<dbReference type="NCBIfam" id="TIGR02532">
    <property type="entry name" value="IV_pilin_GFxxxE"/>
    <property type="match status" value="1"/>
</dbReference>
<organism evidence="4 5">
    <name type="scientific">Cohnella faecalis</name>
    <dbReference type="NCBI Taxonomy" id="2315694"/>
    <lineage>
        <taxon>Bacteria</taxon>
        <taxon>Bacillati</taxon>
        <taxon>Bacillota</taxon>
        <taxon>Bacilli</taxon>
        <taxon>Bacillales</taxon>
        <taxon>Paenibacillaceae</taxon>
        <taxon>Cohnella</taxon>
    </lineage>
</organism>
<dbReference type="SUPFAM" id="SSF54523">
    <property type="entry name" value="Pili subunits"/>
    <property type="match status" value="1"/>
</dbReference>
<sequence>MILAKARLLKNQKGMTLIELLAVVVIIGIIAAIAIPLIAGAVNNSRKSSDATSEKMIVEAGLRYIFDTPSFSSTTISVSDLVAKGYLQSAPIKQTGSDANKPYATFYVKQIGDSWAFDDGAGKGFTYGTVAGGSPSPSST</sequence>
<keyword evidence="3" id="KW-0812">Transmembrane</keyword>
<evidence type="ECO:0000256" key="2">
    <source>
        <dbReference type="ARBA" id="ARBA00023287"/>
    </source>
</evidence>
<keyword evidence="5" id="KW-1185">Reference proteome</keyword>
<keyword evidence="3" id="KW-1133">Transmembrane helix</keyword>
<evidence type="ECO:0000256" key="1">
    <source>
        <dbReference type="ARBA" id="ARBA00004241"/>
    </source>
</evidence>
<gene>
    <name evidence="4" type="ORF">D3H35_23550</name>
</gene>
<dbReference type="Gene3D" id="3.30.700.10">
    <property type="entry name" value="Glycoprotein, Type 4 Pilin"/>
    <property type="match status" value="1"/>
</dbReference>
<dbReference type="GO" id="GO:0009986">
    <property type="term" value="C:cell surface"/>
    <property type="evidence" value="ECO:0007669"/>
    <property type="project" value="UniProtKB-SubCell"/>
</dbReference>
<reference evidence="4 5" key="1">
    <citation type="submission" date="2018-09" db="EMBL/GenBank/DDBJ databases">
        <title>Cohnella cavernae sp. nov., isolated from a karst cave.</title>
        <authorList>
            <person name="Zhu H."/>
        </authorList>
    </citation>
    <scope>NUCLEOTIDE SEQUENCE [LARGE SCALE GENOMIC DNA]</scope>
    <source>
        <strain evidence="4 5">K2E09-144</strain>
    </source>
</reference>
<protein>
    <submittedName>
        <fullName evidence="4">Prepilin-type N-terminal cleavage/methylation domain-containing protein</fullName>
    </submittedName>
</protein>
<dbReference type="InterPro" id="IPR012902">
    <property type="entry name" value="N_methyl_site"/>
</dbReference>
<keyword evidence="2" id="KW-0178">Competence</keyword>
<dbReference type="OrthoDB" id="2666465at2"/>
<evidence type="ECO:0000313" key="4">
    <source>
        <dbReference type="EMBL" id="RIE01350.1"/>
    </source>
</evidence>
<accession>A0A398CFS0</accession>
<dbReference type="PROSITE" id="PS00409">
    <property type="entry name" value="PROKAR_NTER_METHYL"/>
    <property type="match status" value="1"/>
</dbReference>
<dbReference type="InterPro" id="IPR045584">
    <property type="entry name" value="Pilin-like"/>
</dbReference>
<dbReference type="Pfam" id="PF07963">
    <property type="entry name" value="N_methyl"/>
    <property type="match status" value="1"/>
</dbReference>
<proteinExistence type="predicted"/>
<comment type="caution">
    <text evidence="4">The sequence shown here is derived from an EMBL/GenBank/DDBJ whole genome shotgun (WGS) entry which is preliminary data.</text>
</comment>
<dbReference type="Proteomes" id="UP000266340">
    <property type="component" value="Unassembled WGS sequence"/>
</dbReference>